<reference evidence="2 3" key="1">
    <citation type="submission" date="2017-06" db="EMBL/GenBank/DDBJ databases">
        <title>Sequencing and comparative analysis of myxobacterial genomes.</title>
        <authorList>
            <person name="Rupp O."/>
            <person name="Goesmann A."/>
            <person name="Sogaard-Andersen L."/>
        </authorList>
    </citation>
    <scope>NUCLEOTIDE SEQUENCE [LARGE SCALE GENOMIC DNA]</scope>
    <source>
        <strain evidence="2 3">DSM 52655</strain>
    </source>
</reference>
<keyword evidence="1" id="KW-0812">Transmembrane</keyword>
<evidence type="ECO:0000256" key="1">
    <source>
        <dbReference type="SAM" id="Phobius"/>
    </source>
</evidence>
<dbReference type="Proteomes" id="UP000217257">
    <property type="component" value="Chromosome"/>
</dbReference>
<proteinExistence type="predicted"/>
<evidence type="ECO:0000313" key="3">
    <source>
        <dbReference type="Proteomes" id="UP000217257"/>
    </source>
</evidence>
<feature type="transmembrane region" description="Helical" evidence="1">
    <location>
        <begin position="132"/>
        <end position="153"/>
    </location>
</feature>
<gene>
    <name evidence="2" type="ORF">CYFUS_001699</name>
</gene>
<evidence type="ECO:0000313" key="2">
    <source>
        <dbReference type="EMBL" id="ATB36285.1"/>
    </source>
</evidence>
<dbReference type="EMBL" id="CP022098">
    <property type="protein sequence ID" value="ATB36285.1"/>
    <property type="molecule type" value="Genomic_DNA"/>
</dbReference>
<keyword evidence="1" id="KW-1133">Transmembrane helix</keyword>
<organism evidence="2 3">
    <name type="scientific">Cystobacter fuscus</name>
    <dbReference type="NCBI Taxonomy" id="43"/>
    <lineage>
        <taxon>Bacteria</taxon>
        <taxon>Pseudomonadati</taxon>
        <taxon>Myxococcota</taxon>
        <taxon>Myxococcia</taxon>
        <taxon>Myxococcales</taxon>
        <taxon>Cystobacterineae</taxon>
        <taxon>Archangiaceae</taxon>
        <taxon>Cystobacter</taxon>
    </lineage>
</organism>
<sequence>MAAASAQEVAAMDAAIREVRAQYARGKVRVEANAGGFFASEEERSIRAAYLNMGVLLEKWASTYRTWAVLGRREDGSEYAVQRFLDFGRVDLADAVERIVGEAYDRSLFAAVKHAAAKTAETVTTPALWPAWMKWAAAGVGALVVVVAVAALVRR</sequence>
<dbReference type="RefSeq" id="WP_095984782.1">
    <property type="nucleotide sequence ID" value="NZ_CP022098.1"/>
</dbReference>
<protein>
    <submittedName>
        <fullName evidence="2">Uncharacterized protein</fullName>
    </submittedName>
</protein>
<dbReference type="KEGG" id="cfus:CYFUS_001699"/>
<keyword evidence="1" id="KW-0472">Membrane</keyword>
<accession>A0A250IX25</accession>
<name>A0A250IX25_9BACT</name>
<dbReference type="AlphaFoldDB" id="A0A250IX25"/>